<dbReference type="Proteomes" id="UP000887569">
    <property type="component" value="Unplaced"/>
</dbReference>
<keyword evidence="8" id="KW-0325">Glycoprotein</keyword>
<evidence type="ECO:0000256" key="11">
    <source>
        <dbReference type="PROSITE-ProRule" id="PRU00124"/>
    </source>
</evidence>
<protein>
    <submittedName>
        <fullName evidence="20">Uncharacterized protein</fullName>
    </submittedName>
</protein>
<dbReference type="CDD" id="cd00054">
    <property type="entry name" value="EGF_CA"/>
    <property type="match status" value="11"/>
</dbReference>
<sequence>NGKCVPQLAHCNGVNECGDYSDELNCPASHKDMGCVKYEKGESGKIHTPNYPSPYSASAKCRWVIEGPISSRIHLTFDSFETEEFHDLVSVLDGGPAENSSFVMATLSGSKKPGTLISSTNVVVVKFASDAHLQGRGFQATWRAVSVSCGGVLKAQPYGQTLTSPDFPKNYPNGLECVWKVDAPRGQLISLNVEDLDLEAPHDFLLIYDGANPSAPVLARLSGSISQPQLIISSQSHLYIYFYSNFAQNGRGFSISYKRGCSNTIRLNDGVIISPGFNRVPYPNSQRCVYTVELPEEKVNQPLAFVVNSFDVAEDDRLLMFEETEGGRALHSGDGFSASARPPKSIFAQASTVQIIFTSNSIRNALGWNITFSTNCPPLVTPKLVSLSTRTSAFGTKVTASCPRGFEFRTGRGQMFHVTCLLGGRWTEDHIPDCQPVYCSAVPQIANGFASSATNVSFGGSAKYTCYDGFSFPNAKNSGEIYCTDEGRWTPTPSCKAQTCPALAPFANGERILEFGDGTGYGTVFRFECAPGFRRIGAATLLCQANGKWSFDQPSCKRLSCTSMPRIANGEIVMGERFEVGDSVRIECLPGFRSVGAASLRCLANQTLSDVAECRDIDECAEGSAVCSAQSTKCINMPGGYHCQCLNGFQPQLSCTSATTINAVMVEGSSESRQFHATEYSTLGWCADEEDPLRTITFTFAVPKIVERLRVEKTANGAYPTVLEIKYSNRTGIPLTLYSASNTTKLMTRNVAIVGGELLVLPRPVEARVLQLRIEQFSSHPCVKLEVLGCHKTNCLDINECERNNGNCEQICINSQGSYRCACETGFDLLVEDGQGGVHVKEGETGLNSLDVIRFNQTCVPRACSNLTSPLNGLLLSTAKTFHFPMVVQFQCDFAYQMMGASHLKCMQDGTWNGTAPLCLPATCQGVRNNSAIGLFVSPENSTVAYGRNVSIVCSQQNRPSSNSQLSSFRQCIYDPQEDGRDYWLSGAEVDCPLVDCGPPPSLAGAFYDGDDYSHKVGSSFTFSCRPPYSLVGKSSYDDRIIRCNVDGNWDLGDLRCEGPVCVDPGFPDDGQVQLESVEEGAQAKFSCNRAGYRPFPSDTINCTLGTACVLAEDVGISSGFIPDGAFADNSDSTTWGYEPHKARMSSTGWCGSKDAFIFLSVDLQRIYTLTTLRMAGVAGSGHLRGHVTKMQLFYKVQFSQNYDTYPVEFETPSGNHNAMHQFELNPPLRARYILLGVTEYEQNPCIRFDLHGCLAPLSVAHEIPSHLQVGWNASVPQCIDSEAPTFHNCPTNPVYVLTDENGQLMPAAFDVPRAADNSGSIAWVRVTPEDFEPPQLISRDMDVVYTAFDDAGNTAECVVQLRIPDTQPPVMKCPDSYIIPAAEEQFQEMVYFNETGVQMVIQDISNISEVVFDPPQALLTLGSHVTVEVTATDSVSNRNKCKFQVSLQAEPCSPWSLLTDASVEKKCAKQGGGMACTIRCASGYMFVDGENVPTRFTCQAGGVWSPSGVAPACVPIAQEPARYELNIAITYSVSTPVGPDCLKGYSELVAAYFDSLDSSLSQRCSSSVQVFVRFLDVQFISTSAGVSANYTIQILPTVLQSVFYELCGLTLRTIFDLRIPGATTSIRNLLSISGETIATQSVGCPSINATKTSIEQGFGCADGEVLRGGSQDSLPECLPCPKGTVHVNNTCELCPVGSYQDESAQVTCKACPEQTFTQFPGSQSMNSCLPVCGNGMFSETGLIPCQLCPRHSFSGPPLFGGYKQCDPCPQGSYTAKLGSTGPSQCKQPCPAGQFSLTGLEPCSPCPINWYQPALGQQRCIECANDTVTRESGRANASDCLPVDCSSVKCENKASCAVENHKAVCLCRPGYTGKFCEEQMPLCDTQPCINEGICEAASGTFRCICAQNYTGSRCQFGPDECIGVSCPNGGVCQDLPGLGTTKCLCRTGFTGPDCSQIVDPCSLDNPCKHGADCVPLQLGRFKCKCLPGWTGPTCHINIDDCADNPCALNATCTDLVNDFHCDCPPGFGGKRCHEKEDLCAQNPCVNGLCVDALYSQKCICEPGWTGPICDVNIDECATRPCLNGATCKDQVDGFVCQCAPGFHGSVCQHMMDHCATSPCRNNATCVNQGAQYLCECPLGFEGTHCEHNTNECDLLHKCSQEGTELCEDLVNGFKCNCRQGYTGELCEIHIDQCASEPCMNNGTCIDGGAQFRCECPRGWKGARCEEEDGSCALNPCHNDAHCVNLVADYFCVCPDGVNGKNCEVAPNRCIGEPCHNGGVCGDFGSRLECTCPKDYVGAGCQFELDACQEGVCQNDAKCILTEHGGYECICEPGFTGKDCETNINDCSPSPCPLAATCIDQVNSYFCQCPFNMTGVNCDKVIDVDYDLHFYDAMMPATAALSVPFKFTSSAFSLSLWVKFDTPLSHGTVLTLYNSKELNYPAKVAQLLRVSADNVHLSMFPEETPLSLHFPSNQRLNDGHWNNLVITWKSEGGAYSLIWNAVRIYADVGYGASKTLDINAWISLGEPINDASTDPKFVGSVTRVNMWKRVIDFETEVPNIVHECQLPQEIYEGLVLRFAGYNMMSGKVEKVVKSTCGRERSDSKVVSSVRVDNCPTDVFVVTQQKEVNVTWQEPRFSSRYGVQSVERNLKPGQVFTWGEYLVVYVAADNVSVAECIFKVHVSREFCPDLEDPLHGVQACEAWGPQLRYKACSIQCESGYEFSIEPPIFYSCAADGQWRPRPENSYIFRYPQCSKSQPAIRVADITINYPTVSICNAAGKSTLAEKISQRIELLNNKWNILAPKNDNNRIPFNVTVSCLLESDTLRKRRGNDEIFHVNIAIPITYEMAEEQRTNRKAKVIDVLEDEILLKDIFNLEQVLPNGRPDLNSFELKERFVCDEGHVNVRNLCVPCSPGSFYDSVSRKCHLCALGHYQPHAGRNSCLSCPQGQITAGVGSSQASDCKPECEPGHMYNLVNGTCEPCGFAFFQPAPGSFSCIPCGVGKTTLKETSTNEDECRDECPDGEHLVQAGICLPCPQGSYRTKGVHKNCVDCPPGTTTEAASSVKRMQCNTPRCSAGQFLVTSIKQCQFCPRGTYQDQELQTICKLCPTDHTTAAQGATQENQCYSTNQCATGEDDCSWHAVCIDLPDENDIPSYQCKCKPGYKGNGTHCQDACSNFCLNDGVCKKNPIGYVECVCKENFSGERCEVRFQPRTQKVALITAAIGGVVAILVIIVVIIWMISYRFNRIDDPLEPEKCPVDEPIQSNFLYGRPACEQPRPIGYYYEDDDDYDMKTMYVVEEEKEMEERVRHAQAHMYSPSTNRDD</sequence>
<dbReference type="SMART" id="SM00179">
    <property type="entry name" value="EGF_CA"/>
    <property type="match status" value="15"/>
</dbReference>
<dbReference type="InterPro" id="IPR000859">
    <property type="entry name" value="CUB_dom"/>
</dbReference>
<feature type="domain" description="EGF-like" evidence="16">
    <location>
        <begin position="1879"/>
        <end position="1915"/>
    </location>
</feature>
<feature type="domain" description="EGF-like" evidence="16">
    <location>
        <begin position="1917"/>
        <end position="1955"/>
    </location>
</feature>
<keyword evidence="6 13" id="KW-1133">Transmembrane helix</keyword>
<feature type="disulfide bond" evidence="10">
    <location>
        <begin position="2158"/>
        <end position="2175"/>
    </location>
</feature>
<feature type="domain" description="EGF-like" evidence="16">
    <location>
        <begin position="2227"/>
        <end position="2263"/>
    </location>
</feature>
<proteinExistence type="predicted"/>
<feature type="disulfide bond" evidence="12">
    <location>
        <begin position="529"/>
        <end position="556"/>
    </location>
</feature>
<feature type="domain" description="EGF-like" evidence="16">
    <location>
        <begin position="2148"/>
        <end position="2187"/>
    </location>
</feature>
<evidence type="ECO:0000256" key="8">
    <source>
        <dbReference type="ARBA" id="ARBA00023180"/>
    </source>
</evidence>
<dbReference type="FunFam" id="2.10.25.10:FF:000095">
    <property type="entry name" value="Notch, isoform B"/>
    <property type="match status" value="1"/>
</dbReference>
<evidence type="ECO:0000313" key="20">
    <source>
        <dbReference type="WBParaSite" id="PgR001X_g219_t01"/>
    </source>
</evidence>
<evidence type="ECO:0000259" key="14">
    <source>
        <dbReference type="PROSITE" id="PS01180"/>
    </source>
</evidence>
<dbReference type="Pfam" id="PF00431">
    <property type="entry name" value="CUB"/>
    <property type="match status" value="3"/>
</dbReference>
<dbReference type="GO" id="GO:0009953">
    <property type="term" value="P:dorsal/ventral pattern formation"/>
    <property type="evidence" value="ECO:0007669"/>
    <property type="project" value="UniProtKB-ARBA"/>
</dbReference>
<accession>A0A915A769</accession>
<evidence type="ECO:0000256" key="10">
    <source>
        <dbReference type="PROSITE-ProRule" id="PRU00076"/>
    </source>
</evidence>
<dbReference type="PROSITE" id="PS50068">
    <property type="entry name" value="LDLRA_2"/>
    <property type="match status" value="1"/>
</dbReference>
<dbReference type="Pfam" id="PF07699">
    <property type="entry name" value="Ephrin_rec_like"/>
    <property type="match status" value="7"/>
</dbReference>
<dbReference type="PROSITE" id="PS00022">
    <property type="entry name" value="EGF_1"/>
    <property type="match status" value="15"/>
</dbReference>
<reference evidence="20" key="1">
    <citation type="submission" date="2022-11" db="UniProtKB">
        <authorList>
            <consortium name="WormBaseParasite"/>
        </authorList>
    </citation>
    <scope>IDENTIFICATION</scope>
</reference>
<dbReference type="PROSITE" id="PS50825">
    <property type="entry name" value="HYR"/>
    <property type="match status" value="3"/>
</dbReference>
<keyword evidence="4" id="KW-0732">Signal</keyword>
<feature type="domain" description="Sushi" evidence="18">
    <location>
        <begin position="2683"/>
        <end position="2753"/>
    </location>
</feature>
<dbReference type="PANTHER" id="PTHR12916:SF4">
    <property type="entry name" value="UNINFLATABLE, ISOFORM C"/>
    <property type="match status" value="1"/>
</dbReference>
<dbReference type="GO" id="GO:0005112">
    <property type="term" value="F:Notch binding"/>
    <property type="evidence" value="ECO:0007669"/>
    <property type="project" value="TreeGrafter"/>
</dbReference>
<dbReference type="InterPro" id="IPR003410">
    <property type="entry name" value="HYR_dom"/>
</dbReference>
<dbReference type="Gene3D" id="2.10.50.10">
    <property type="entry name" value="Tumor Necrosis Factor Receptor, subunit A, domain 2"/>
    <property type="match status" value="5"/>
</dbReference>
<dbReference type="GO" id="GO:0005509">
    <property type="term" value="F:calcium ion binding"/>
    <property type="evidence" value="ECO:0007669"/>
    <property type="project" value="InterPro"/>
</dbReference>
<dbReference type="FunFam" id="2.10.25.10:FF:000122">
    <property type="entry name" value="Protein crumbs homolog 2"/>
    <property type="match status" value="1"/>
</dbReference>
<dbReference type="GO" id="GO:0048732">
    <property type="term" value="P:gland development"/>
    <property type="evidence" value="ECO:0007669"/>
    <property type="project" value="UniProtKB-ARBA"/>
</dbReference>
<feature type="disulfide bond" evidence="10">
    <location>
        <begin position="1945"/>
        <end position="1954"/>
    </location>
</feature>
<dbReference type="InterPro" id="IPR000742">
    <property type="entry name" value="EGF"/>
</dbReference>
<evidence type="ECO:0000256" key="12">
    <source>
        <dbReference type="PROSITE-ProRule" id="PRU00302"/>
    </source>
</evidence>
<feature type="domain" description="Sushi" evidence="18">
    <location>
        <begin position="995"/>
        <end position="1059"/>
    </location>
</feature>
<feature type="transmembrane region" description="Helical" evidence="13">
    <location>
        <begin position="3213"/>
        <end position="3237"/>
    </location>
</feature>
<feature type="domain" description="EGF-like" evidence="16">
    <location>
        <begin position="2265"/>
        <end position="2301"/>
    </location>
</feature>
<dbReference type="PROSITE" id="PS50022">
    <property type="entry name" value="FA58C_3"/>
    <property type="match status" value="2"/>
</dbReference>
<dbReference type="SUPFAM" id="SSF57424">
    <property type="entry name" value="LDL receptor-like module"/>
    <property type="match status" value="1"/>
</dbReference>
<dbReference type="GO" id="GO:0007219">
    <property type="term" value="P:Notch signaling pathway"/>
    <property type="evidence" value="ECO:0007669"/>
    <property type="project" value="TreeGrafter"/>
</dbReference>
<dbReference type="Gene3D" id="4.10.1220.10">
    <property type="entry name" value="EGF-type module"/>
    <property type="match status" value="1"/>
</dbReference>
<dbReference type="SMART" id="SM00032">
    <property type="entry name" value="CCP"/>
    <property type="match status" value="9"/>
</dbReference>
<evidence type="ECO:0000256" key="2">
    <source>
        <dbReference type="ARBA" id="ARBA00022659"/>
    </source>
</evidence>
<dbReference type="PROSITE" id="PS01187">
    <property type="entry name" value="EGF_CA"/>
    <property type="match status" value="5"/>
</dbReference>
<dbReference type="CDD" id="cd00112">
    <property type="entry name" value="LDLa"/>
    <property type="match status" value="1"/>
</dbReference>
<feature type="disulfide bond" evidence="10">
    <location>
        <begin position="2023"/>
        <end position="2032"/>
    </location>
</feature>
<dbReference type="SUPFAM" id="SSF57196">
    <property type="entry name" value="EGF/Laminin"/>
    <property type="match status" value="11"/>
</dbReference>
<dbReference type="InterPro" id="IPR018097">
    <property type="entry name" value="EGF_Ca-bd_CS"/>
</dbReference>
<feature type="domain" description="Sushi" evidence="18">
    <location>
        <begin position="559"/>
        <end position="616"/>
    </location>
</feature>
<feature type="disulfide bond" evidence="10">
    <location>
        <begin position="1905"/>
        <end position="1914"/>
    </location>
</feature>
<dbReference type="GO" id="GO:0048598">
    <property type="term" value="P:embryonic morphogenesis"/>
    <property type="evidence" value="ECO:0007669"/>
    <property type="project" value="UniProtKB-ARBA"/>
</dbReference>
<feature type="domain" description="CUB" evidence="14">
    <location>
        <begin position="261"/>
        <end position="375"/>
    </location>
</feature>
<keyword evidence="1 10" id="KW-0245">EGF-like domain</keyword>
<dbReference type="FunFam" id="2.10.25.10:FF:000472">
    <property type="entry name" value="Uncharacterized protein, isoform A"/>
    <property type="match status" value="3"/>
</dbReference>
<evidence type="ECO:0000259" key="18">
    <source>
        <dbReference type="PROSITE" id="PS50923"/>
    </source>
</evidence>
<feature type="domain" description="EGF-like" evidence="16">
    <location>
        <begin position="2035"/>
        <end position="2070"/>
    </location>
</feature>
<dbReference type="SUPFAM" id="SSF57184">
    <property type="entry name" value="Growth factor receptor domain"/>
    <property type="match status" value="5"/>
</dbReference>
<feature type="disulfide bond" evidence="10">
    <location>
        <begin position="3171"/>
        <end position="3181"/>
    </location>
</feature>
<keyword evidence="3 13" id="KW-0812">Transmembrane</keyword>
<dbReference type="InterPro" id="IPR049883">
    <property type="entry name" value="NOTCH1_EGF-like"/>
</dbReference>
<dbReference type="WBParaSite" id="PgR001X_g219_t01">
    <property type="protein sequence ID" value="PgR001X_g219_t01"/>
    <property type="gene ID" value="PgR001X_g219"/>
</dbReference>
<dbReference type="SUPFAM" id="SSF49899">
    <property type="entry name" value="Concanavalin A-like lectins/glucanases"/>
    <property type="match status" value="1"/>
</dbReference>
<feature type="domain" description="Sushi" evidence="18">
    <location>
        <begin position="498"/>
        <end position="558"/>
    </location>
</feature>
<name>A0A915A769_PARUN</name>
<feature type="disulfide bond" evidence="10">
    <location>
        <begin position="2368"/>
        <end position="2377"/>
    </location>
</feature>
<feature type="disulfide bond" evidence="10">
    <location>
        <begin position="2136"/>
        <end position="2145"/>
    </location>
</feature>
<feature type="disulfide bond" evidence="10">
    <location>
        <begin position="3193"/>
        <end position="3202"/>
    </location>
</feature>
<feature type="disulfide bond" evidence="10">
    <location>
        <begin position="2253"/>
        <end position="2262"/>
    </location>
</feature>
<feature type="domain" description="EGF-like" evidence="16">
    <location>
        <begin position="3169"/>
        <end position="3203"/>
    </location>
</feature>
<dbReference type="FunFam" id="2.60.120.290:FF:000005">
    <property type="entry name" value="Procollagen C-endopeptidase enhancer 1"/>
    <property type="match status" value="2"/>
</dbReference>
<dbReference type="FunFam" id="2.10.70.10:FF:000014">
    <property type="entry name" value="Membrane cofactor protein"/>
    <property type="match status" value="1"/>
</dbReference>
<dbReference type="Gene3D" id="2.10.25.10">
    <property type="entry name" value="Laminin"/>
    <property type="match status" value="18"/>
</dbReference>
<evidence type="ECO:0000256" key="1">
    <source>
        <dbReference type="ARBA" id="ARBA00022536"/>
    </source>
</evidence>
<feature type="domain" description="EGF-like" evidence="16">
    <location>
        <begin position="1841"/>
        <end position="1877"/>
    </location>
</feature>
<dbReference type="InterPro" id="IPR009030">
    <property type="entry name" value="Growth_fac_rcpt_cys_sf"/>
</dbReference>
<feature type="domain" description="CUB" evidence="14">
    <location>
        <begin position="35"/>
        <end position="145"/>
    </location>
</feature>
<feature type="domain" description="EGF-like" evidence="16">
    <location>
        <begin position="2110"/>
        <end position="2146"/>
    </location>
</feature>
<feature type="disulfide bond" evidence="10">
    <location>
        <begin position="1867"/>
        <end position="1876"/>
    </location>
</feature>
<evidence type="ECO:0000256" key="4">
    <source>
        <dbReference type="ARBA" id="ARBA00022729"/>
    </source>
</evidence>
<dbReference type="InterPro" id="IPR036055">
    <property type="entry name" value="LDL_receptor-like_sf"/>
</dbReference>
<feature type="domain" description="EGF-like" evidence="16">
    <location>
        <begin position="616"/>
        <end position="656"/>
    </location>
</feature>
<feature type="disulfide bond" evidence="10">
    <location>
        <begin position="2330"/>
        <end position="2339"/>
    </location>
</feature>
<keyword evidence="19" id="KW-1185">Reference proteome</keyword>
<dbReference type="InterPro" id="IPR011641">
    <property type="entry name" value="Tyr-kin_ephrin_A/B_rcpt-like"/>
</dbReference>
<comment type="caution">
    <text evidence="10">Lacks conserved residue(s) required for the propagation of feature annotation.</text>
</comment>
<dbReference type="Gene3D" id="2.60.120.260">
    <property type="entry name" value="Galactose-binding domain-like"/>
    <property type="match status" value="2"/>
</dbReference>
<feature type="disulfide bond" evidence="12">
    <location>
        <begin position="500"/>
        <end position="543"/>
    </location>
</feature>
<dbReference type="CDD" id="cd00033">
    <property type="entry name" value="CCP"/>
    <property type="match status" value="5"/>
</dbReference>
<feature type="domain" description="EGF-like" evidence="16">
    <location>
        <begin position="2342"/>
        <end position="2378"/>
    </location>
</feature>
<evidence type="ECO:0000256" key="7">
    <source>
        <dbReference type="ARBA" id="ARBA00023157"/>
    </source>
</evidence>
<feature type="disulfide bond" evidence="9">
    <location>
        <begin position="261"/>
        <end position="288"/>
    </location>
</feature>
<dbReference type="SMART" id="SM00231">
    <property type="entry name" value="FA58C"/>
    <property type="match status" value="1"/>
</dbReference>
<feature type="domain" description="F5/8 type C" evidence="15">
    <location>
        <begin position="1109"/>
        <end position="1254"/>
    </location>
</feature>
<evidence type="ECO:0000256" key="13">
    <source>
        <dbReference type="SAM" id="Phobius"/>
    </source>
</evidence>
<feature type="domain" description="F5/8 type C" evidence="15">
    <location>
        <begin position="634"/>
        <end position="790"/>
    </location>
</feature>
<dbReference type="InterPro" id="IPR001881">
    <property type="entry name" value="EGF-like_Ca-bd_dom"/>
</dbReference>
<dbReference type="Pfam" id="PF00057">
    <property type="entry name" value="Ldl_recept_a"/>
    <property type="match status" value="1"/>
</dbReference>
<dbReference type="PROSITE" id="PS01186">
    <property type="entry name" value="EGF_2"/>
    <property type="match status" value="12"/>
</dbReference>
<keyword evidence="2 12" id="KW-0768">Sushi</keyword>
<evidence type="ECO:0000313" key="19">
    <source>
        <dbReference type="Proteomes" id="UP000887569"/>
    </source>
</evidence>
<keyword evidence="7 10" id="KW-1015">Disulfide bond</keyword>
<feature type="domain" description="HYR" evidence="17">
    <location>
        <begin position="1367"/>
        <end position="1450"/>
    </location>
</feature>
<dbReference type="PROSITE" id="PS00010">
    <property type="entry name" value="ASX_HYDROXYL"/>
    <property type="match status" value="8"/>
</dbReference>
<dbReference type="GO" id="GO:0055123">
    <property type="term" value="P:digestive system development"/>
    <property type="evidence" value="ECO:0007669"/>
    <property type="project" value="UniProtKB-ARBA"/>
</dbReference>
<dbReference type="PANTHER" id="PTHR12916">
    <property type="entry name" value="CYTOCHROME C OXIDASE POLYPEPTIDE VIC-2"/>
    <property type="match status" value="1"/>
</dbReference>
<evidence type="ECO:0000259" key="16">
    <source>
        <dbReference type="PROSITE" id="PS50026"/>
    </source>
</evidence>
<dbReference type="Pfam" id="PF00084">
    <property type="entry name" value="Sushi"/>
    <property type="match status" value="6"/>
</dbReference>
<feature type="disulfide bond" evidence="10">
    <location>
        <begin position="2039"/>
        <end position="2049"/>
    </location>
</feature>
<feature type="disulfide bond" evidence="10">
    <location>
        <begin position="1985"/>
        <end position="1994"/>
    </location>
</feature>
<dbReference type="FunFam" id="2.10.50.10:FF:000032">
    <property type="entry name" value="Uncharacterized protein, isoform A"/>
    <property type="match status" value="1"/>
</dbReference>
<evidence type="ECO:0000256" key="5">
    <source>
        <dbReference type="ARBA" id="ARBA00022737"/>
    </source>
</evidence>
<evidence type="ECO:0000256" key="3">
    <source>
        <dbReference type="ARBA" id="ARBA00022692"/>
    </source>
</evidence>
<dbReference type="InterPro" id="IPR000421">
    <property type="entry name" value="FA58C"/>
</dbReference>
<dbReference type="FunFam" id="2.10.25.10:FF:000117">
    <property type="entry name" value="Delta-like protein"/>
    <property type="match status" value="1"/>
</dbReference>
<feature type="disulfide bond" evidence="10">
    <location>
        <begin position="2177"/>
        <end position="2186"/>
    </location>
</feature>
<evidence type="ECO:0000256" key="6">
    <source>
        <dbReference type="ARBA" id="ARBA00022989"/>
    </source>
</evidence>
<dbReference type="Pfam" id="PF02494">
    <property type="entry name" value="HYR"/>
    <property type="match status" value="3"/>
</dbReference>
<dbReference type="Gene3D" id="2.60.120.200">
    <property type="match status" value="1"/>
</dbReference>
<feature type="disulfide bond" evidence="10">
    <location>
        <begin position="2291"/>
        <end position="2300"/>
    </location>
</feature>
<dbReference type="SMART" id="SM00042">
    <property type="entry name" value="CUB"/>
    <property type="match status" value="3"/>
</dbReference>
<dbReference type="InterPro" id="IPR035914">
    <property type="entry name" value="Sperma_CUB_dom_sf"/>
</dbReference>
<feature type="disulfide bond" evidence="11">
    <location>
        <begin position="11"/>
        <end position="26"/>
    </location>
</feature>
<dbReference type="Pfam" id="PF12661">
    <property type="entry name" value="hEGF"/>
    <property type="match status" value="4"/>
</dbReference>
<dbReference type="InterPro" id="IPR002172">
    <property type="entry name" value="LDrepeatLR_classA_rpt"/>
</dbReference>
<dbReference type="FunFam" id="2.10.50.10:FF:000018">
    <property type="entry name" value="Sushi, von Willebrand factor type A, EGF and pentraxin domain-containing 1"/>
    <property type="match status" value="1"/>
</dbReference>
<evidence type="ECO:0000259" key="17">
    <source>
        <dbReference type="PROSITE" id="PS50825"/>
    </source>
</evidence>
<feature type="domain" description="HYR" evidence="17">
    <location>
        <begin position="2603"/>
        <end position="2682"/>
    </location>
</feature>
<keyword evidence="5" id="KW-0677">Repeat</keyword>
<evidence type="ECO:0000256" key="9">
    <source>
        <dbReference type="PROSITE-ProRule" id="PRU00059"/>
    </source>
</evidence>
<dbReference type="InterPro" id="IPR008979">
    <property type="entry name" value="Galactose-bd-like_sf"/>
</dbReference>
<feature type="disulfide bond" evidence="12">
    <location>
        <begin position="892"/>
        <end position="919"/>
    </location>
</feature>
<feature type="domain" description="Sushi" evidence="18">
    <location>
        <begin position="374"/>
        <end position="436"/>
    </location>
</feature>
<dbReference type="GO" id="GO:0048568">
    <property type="term" value="P:embryonic organ development"/>
    <property type="evidence" value="ECO:0007669"/>
    <property type="project" value="UniProtKB-ARBA"/>
</dbReference>
<feature type="domain" description="HYR" evidence="17">
    <location>
        <begin position="1280"/>
        <end position="1366"/>
    </location>
</feature>
<feature type="disulfide bond" evidence="10">
    <location>
        <begin position="2060"/>
        <end position="2069"/>
    </location>
</feature>
<dbReference type="Pfam" id="PF00754">
    <property type="entry name" value="F5_F8_type_C"/>
    <property type="match status" value="1"/>
</dbReference>
<feature type="domain" description="EGF-like" evidence="16">
    <location>
        <begin position="2189"/>
        <end position="2225"/>
    </location>
</feature>
<dbReference type="PROSITE" id="PS50923">
    <property type="entry name" value="SUSHI"/>
    <property type="match status" value="7"/>
</dbReference>
<feature type="disulfide bond" evidence="10">
    <location>
        <begin position="1926"/>
        <end position="1943"/>
    </location>
</feature>
<dbReference type="SUPFAM" id="SSF57535">
    <property type="entry name" value="Complement control module/SCR domain"/>
    <property type="match status" value="6"/>
</dbReference>
<organism evidence="19 20">
    <name type="scientific">Parascaris univalens</name>
    <name type="common">Nematode worm</name>
    <dbReference type="NCBI Taxonomy" id="6257"/>
    <lineage>
        <taxon>Eukaryota</taxon>
        <taxon>Metazoa</taxon>
        <taxon>Ecdysozoa</taxon>
        <taxon>Nematoda</taxon>
        <taxon>Chromadorea</taxon>
        <taxon>Rhabditida</taxon>
        <taxon>Spirurina</taxon>
        <taxon>Ascaridomorpha</taxon>
        <taxon>Ascaridoidea</taxon>
        <taxon>Ascarididae</taxon>
        <taxon>Parascaris</taxon>
    </lineage>
</organism>
<feature type="domain" description="Sushi" evidence="18">
    <location>
        <begin position="437"/>
        <end position="497"/>
    </location>
</feature>
<feature type="domain" description="Sushi" evidence="18">
    <location>
        <begin position="862"/>
        <end position="921"/>
    </location>
</feature>
<feature type="domain" description="EGF-like" evidence="16">
    <location>
        <begin position="1957"/>
        <end position="1995"/>
    </location>
</feature>
<dbReference type="Gene3D" id="2.10.70.10">
    <property type="entry name" value="Complement Module, domain 1"/>
    <property type="match status" value="7"/>
</dbReference>
<dbReference type="CDD" id="cd00057">
    <property type="entry name" value="FA58C"/>
    <property type="match status" value="1"/>
</dbReference>
<feature type="domain" description="EGF-like" evidence="16">
    <location>
        <begin position="2072"/>
        <end position="2108"/>
    </location>
</feature>
<dbReference type="Pfam" id="PF13385">
    <property type="entry name" value="Laminin_G_3"/>
    <property type="match status" value="1"/>
</dbReference>
<dbReference type="InterPro" id="IPR000152">
    <property type="entry name" value="EGF-type_Asp/Asn_hydroxyl_site"/>
</dbReference>
<dbReference type="Gene3D" id="2.60.120.290">
    <property type="entry name" value="Spermadhesin, CUB domain"/>
    <property type="match status" value="3"/>
</dbReference>
<dbReference type="InterPro" id="IPR013320">
    <property type="entry name" value="ConA-like_dom_sf"/>
</dbReference>
<feature type="domain" description="EGF-like" evidence="16">
    <location>
        <begin position="2303"/>
        <end position="2340"/>
    </location>
</feature>
<dbReference type="SUPFAM" id="SSF49854">
    <property type="entry name" value="Spermadhesin, CUB domain"/>
    <property type="match status" value="3"/>
</dbReference>
<dbReference type="SMART" id="SM01411">
    <property type="entry name" value="Ephrin_rec_like"/>
    <property type="match status" value="7"/>
</dbReference>
<dbReference type="InterPro" id="IPR000436">
    <property type="entry name" value="Sushi_SCR_CCP_dom"/>
</dbReference>
<dbReference type="PROSITE" id="PS01180">
    <property type="entry name" value="CUB"/>
    <property type="match status" value="3"/>
</dbReference>
<dbReference type="FunFam" id="2.10.25.10:FF:000173">
    <property type="entry name" value="Neurogenic locus notch protein 2"/>
    <property type="match status" value="1"/>
</dbReference>
<dbReference type="SMART" id="SM00181">
    <property type="entry name" value="EGF"/>
    <property type="match status" value="20"/>
</dbReference>
<feature type="disulfide bond" evidence="10">
    <location>
        <begin position="2215"/>
        <end position="2224"/>
    </location>
</feature>
<dbReference type="Pfam" id="PF07645">
    <property type="entry name" value="EGF_CA"/>
    <property type="match status" value="2"/>
</dbReference>
<feature type="disulfide bond" evidence="10">
    <location>
        <begin position="2098"/>
        <end position="2107"/>
    </location>
</feature>
<dbReference type="CDD" id="cd00041">
    <property type="entry name" value="CUB"/>
    <property type="match status" value="2"/>
</dbReference>
<feature type="domain" description="CUB" evidence="14">
    <location>
        <begin position="149"/>
        <end position="260"/>
    </location>
</feature>
<evidence type="ECO:0000259" key="15">
    <source>
        <dbReference type="PROSITE" id="PS50022"/>
    </source>
</evidence>
<dbReference type="Pfam" id="PF00008">
    <property type="entry name" value="EGF"/>
    <property type="match status" value="7"/>
</dbReference>
<dbReference type="PROSITE" id="PS50026">
    <property type="entry name" value="EGF_3"/>
    <property type="match status" value="17"/>
</dbReference>
<keyword evidence="13" id="KW-0472">Membrane</keyword>
<feature type="domain" description="EGF-like" evidence="16">
    <location>
        <begin position="1997"/>
        <end position="2033"/>
    </location>
</feature>
<dbReference type="InterPro" id="IPR013032">
    <property type="entry name" value="EGF-like_CS"/>
</dbReference>
<dbReference type="SMART" id="SM00192">
    <property type="entry name" value="LDLa"/>
    <property type="match status" value="1"/>
</dbReference>
<dbReference type="SUPFAM" id="SSF49785">
    <property type="entry name" value="Galactose-binding domain-like"/>
    <property type="match status" value="2"/>
</dbReference>
<dbReference type="InterPro" id="IPR035976">
    <property type="entry name" value="Sushi/SCR/CCP_sf"/>
</dbReference>
<feature type="domain" description="EGF-like" evidence="16">
    <location>
        <begin position="3123"/>
        <end position="3168"/>
    </location>
</feature>